<evidence type="ECO:0000256" key="1">
    <source>
        <dbReference type="SAM" id="MobiDB-lite"/>
    </source>
</evidence>
<feature type="chain" id="PRO_5045166117" description="Secreted protein" evidence="2">
    <location>
        <begin position="27"/>
        <end position="142"/>
    </location>
</feature>
<evidence type="ECO:0000313" key="3">
    <source>
        <dbReference type="EMBL" id="MBD1423751.1"/>
    </source>
</evidence>
<dbReference type="EMBL" id="JACNYL010000006">
    <property type="protein sequence ID" value="MBD1423751.1"/>
    <property type="molecule type" value="Genomic_DNA"/>
</dbReference>
<dbReference type="Proteomes" id="UP000651112">
    <property type="component" value="Unassembled WGS sequence"/>
</dbReference>
<proteinExistence type="predicted"/>
<evidence type="ECO:0008006" key="5">
    <source>
        <dbReference type="Google" id="ProtNLM"/>
    </source>
</evidence>
<evidence type="ECO:0000313" key="4">
    <source>
        <dbReference type="Proteomes" id="UP000651112"/>
    </source>
</evidence>
<gene>
    <name evidence="3" type="ORF">H8B21_19490</name>
</gene>
<accession>A0ABR7XXI6</accession>
<reference evidence="3 4" key="1">
    <citation type="submission" date="2020-08" db="EMBL/GenBank/DDBJ databases">
        <title>Sphingobacterium sp. DN00404 isolated from aquaculture water.</title>
        <authorList>
            <person name="Zhang M."/>
        </authorList>
    </citation>
    <scope>NUCLEOTIDE SEQUENCE [LARGE SCALE GENOMIC DNA]</scope>
    <source>
        <strain evidence="3 4">KCTC 42746</strain>
    </source>
</reference>
<sequence length="142" mass="15169">MASLKIKYAKGVVTLFAVCLIGTATAAPNGNGDDKEKKEVKVESEKALVNQTWYFTGNFSNDATDSRNYSSDPDDAQPCELPFETICQIEAPESPTTDGQPHMEAPVDGVTVQDQIIEALSSLSGPNPNPTLNSTVTGFKAE</sequence>
<feature type="compositionally biased region" description="Polar residues" evidence="1">
    <location>
        <begin position="121"/>
        <end position="142"/>
    </location>
</feature>
<keyword evidence="4" id="KW-1185">Reference proteome</keyword>
<protein>
    <recommendedName>
        <fullName evidence="5">Secreted protein</fullName>
    </recommendedName>
</protein>
<dbReference type="RefSeq" id="WP_190315527.1">
    <property type="nucleotide sequence ID" value="NZ_JACNYL010000006.1"/>
</dbReference>
<evidence type="ECO:0000256" key="2">
    <source>
        <dbReference type="SAM" id="SignalP"/>
    </source>
</evidence>
<feature type="region of interest" description="Disordered" evidence="1">
    <location>
        <begin position="120"/>
        <end position="142"/>
    </location>
</feature>
<organism evidence="3 4">
    <name type="scientific">Sphingobacterium chuzhouense</name>
    <dbReference type="NCBI Taxonomy" id="1742264"/>
    <lineage>
        <taxon>Bacteria</taxon>
        <taxon>Pseudomonadati</taxon>
        <taxon>Bacteroidota</taxon>
        <taxon>Sphingobacteriia</taxon>
        <taxon>Sphingobacteriales</taxon>
        <taxon>Sphingobacteriaceae</taxon>
        <taxon>Sphingobacterium</taxon>
    </lineage>
</organism>
<keyword evidence="2" id="KW-0732">Signal</keyword>
<name>A0ABR7XXI6_9SPHI</name>
<comment type="caution">
    <text evidence="3">The sequence shown here is derived from an EMBL/GenBank/DDBJ whole genome shotgun (WGS) entry which is preliminary data.</text>
</comment>
<feature type="signal peptide" evidence="2">
    <location>
        <begin position="1"/>
        <end position="26"/>
    </location>
</feature>